<gene>
    <name evidence="5" type="ORF">WJX75_003323</name>
</gene>
<name>A0ABR2YX78_9CHLO</name>
<keyword evidence="6" id="KW-1185">Reference proteome</keyword>
<dbReference type="SUPFAM" id="SSF48150">
    <property type="entry name" value="DNA-glycosylase"/>
    <property type="match status" value="1"/>
</dbReference>
<evidence type="ECO:0000313" key="5">
    <source>
        <dbReference type="EMBL" id="KAK9916494.1"/>
    </source>
</evidence>
<comment type="catalytic activity">
    <reaction evidence="3">
        <text>2'-deoxyribonucleotide-(2'-deoxyribose 5'-phosphate)-2'-deoxyribonucleotide-DNA = a 3'-end 2'-deoxyribonucleotide-(2,3-dehydro-2,3-deoxyribose 5'-phosphate)-DNA + a 5'-end 5'-phospho-2'-deoxyribonucleoside-DNA + H(+)</text>
        <dbReference type="Rhea" id="RHEA:66592"/>
        <dbReference type="Rhea" id="RHEA-COMP:13180"/>
        <dbReference type="Rhea" id="RHEA-COMP:16897"/>
        <dbReference type="Rhea" id="RHEA-COMP:17067"/>
        <dbReference type="ChEBI" id="CHEBI:15378"/>
        <dbReference type="ChEBI" id="CHEBI:136412"/>
        <dbReference type="ChEBI" id="CHEBI:157695"/>
        <dbReference type="ChEBI" id="CHEBI:167181"/>
        <dbReference type="EC" id="4.2.99.18"/>
    </reaction>
</comment>
<reference evidence="5 6" key="1">
    <citation type="journal article" date="2024" name="Nat. Commun.">
        <title>Phylogenomics reveals the evolutionary origins of lichenization in chlorophyte algae.</title>
        <authorList>
            <person name="Puginier C."/>
            <person name="Libourel C."/>
            <person name="Otte J."/>
            <person name="Skaloud P."/>
            <person name="Haon M."/>
            <person name="Grisel S."/>
            <person name="Petersen M."/>
            <person name="Berrin J.G."/>
            <person name="Delaux P.M."/>
            <person name="Dal Grande F."/>
            <person name="Keller J."/>
        </authorList>
    </citation>
    <scope>NUCLEOTIDE SEQUENCE [LARGE SCALE GENOMIC DNA]</scope>
    <source>
        <strain evidence="5 6">SAG 216-7</strain>
    </source>
</reference>
<accession>A0ABR2YX78</accession>
<dbReference type="PANTHER" id="PTHR10242">
    <property type="entry name" value="8-OXOGUANINE DNA GLYCOSYLASE"/>
    <property type="match status" value="1"/>
</dbReference>
<dbReference type="SMART" id="SM00478">
    <property type="entry name" value="ENDO3c"/>
    <property type="match status" value="1"/>
</dbReference>
<evidence type="ECO:0000256" key="1">
    <source>
        <dbReference type="ARBA" id="ARBA00010679"/>
    </source>
</evidence>
<protein>
    <recommendedName>
        <fullName evidence="2">DNA-(apurinic or apyrimidinic site) lyase</fullName>
        <ecNumber evidence="2">4.2.99.18</ecNumber>
    </recommendedName>
</protein>
<sequence>MKIPTPKAFDLATAVSSYGFFMLAPNKWVKADPSVPGSQAAFERPLRTADDTAVPVRITQTTAGTELSVAVHITVALSATDEELIQSQVIRMLSLAPADVQIVAALHSMHAEAKADNFGHMFRSPSLWEDMVKSITLCNCGWGRTISMNATLCAEIGDGAFPTPAQVAAAGVEALQSRCGVGYRGKTIHSLAQQFLDGTVLGLRLEEPEPDAAVLYKKLLPLSGMGPFTAANVLQLLGHFERIAADTETARHLKHRHKLSGLGPKTLQEAAQKVYDKYAPYQFLVYWFELRQGYVELFGSLADMDPADYAKATGHIMRAGTAAAASGAAAAEGPQPPQLAAAVATESANAGASLQLECCKNSFEGENELLSMTGVPLE</sequence>
<comment type="caution">
    <text evidence="5">The sequence shown here is derived from an EMBL/GenBank/DDBJ whole genome shotgun (WGS) entry which is preliminary data.</text>
</comment>
<evidence type="ECO:0000313" key="6">
    <source>
        <dbReference type="Proteomes" id="UP001491310"/>
    </source>
</evidence>
<comment type="similarity">
    <text evidence="1">Belongs to the type-1 OGG1 family.</text>
</comment>
<organism evidence="5 6">
    <name type="scientific">Coccomyxa subellipsoidea</name>
    <dbReference type="NCBI Taxonomy" id="248742"/>
    <lineage>
        <taxon>Eukaryota</taxon>
        <taxon>Viridiplantae</taxon>
        <taxon>Chlorophyta</taxon>
        <taxon>core chlorophytes</taxon>
        <taxon>Trebouxiophyceae</taxon>
        <taxon>Trebouxiophyceae incertae sedis</taxon>
        <taxon>Coccomyxaceae</taxon>
        <taxon>Coccomyxa</taxon>
    </lineage>
</organism>
<evidence type="ECO:0000256" key="3">
    <source>
        <dbReference type="ARBA" id="ARBA00044632"/>
    </source>
</evidence>
<dbReference type="InterPro" id="IPR003265">
    <property type="entry name" value="HhH-GPD_domain"/>
</dbReference>
<dbReference type="EMBL" id="JALJOT010000003">
    <property type="protein sequence ID" value="KAK9916494.1"/>
    <property type="molecule type" value="Genomic_DNA"/>
</dbReference>
<dbReference type="Proteomes" id="UP001491310">
    <property type="component" value="Unassembled WGS sequence"/>
</dbReference>
<feature type="domain" description="HhH-GPD" evidence="4">
    <location>
        <begin position="136"/>
        <end position="290"/>
    </location>
</feature>
<dbReference type="CDD" id="cd00056">
    <property type="entry name" value="ENDO3c"/>
    <property type="match status" value="1"/>
</dbReference>
<evidence type="ECO:0000259" key="4">
    <source>
        <dbReference type="SMART" id="SM00478"/>
    </source>
</evidence>
<dbReference type="EC" id="4.2.99.18" evidence="2"/>
<dbReference type="PANTHER" id="PTHR10242:SF4">
    <property type="entry name" value="OS07G0657600 PROTEIN"/>
    <property type="match status" value="1"/>
</dbReference>
<dbReference type="Pfam" id="PF00730">
    <property type="entry name" value="HhH-GPD"/>
    <property type="match status" value="1"/>
</dbReference>
<dbReference type="InterPro" id="IPR052054">
    <property type="entry name" value="Oxidative_DNA_repair_enzyme"/>
</dbReference>
<dbReference type="Gene3D" id="1.10.340.30">
    <property type="entry name" value="Hypothetical protein, domain 2"/>
    <property type="match status" value="1"/>
</dbReference>
<evidence type="ECO:0000256" key="2">
    <source>
        <dbReference type="ARBA" id="ARBA00012720"/>
    </source>
</evidence>
<proteinExistence type="inferred from homology"/>
<dbReference type="InterPro" id="IPR011257">
    <property type="entry name" value="DNA_glycosylase"/>
</dbReference>